<dbReference type="Pfam" id="PF22645">
    <property type="entry name" value="GKRP_SIS_N"/>
    <property type="match status" value="1"/>
</dbReference>
<dbReference type="GO" id="GO:0046348">
    <property type="term" value="P:amino sugar catabolic process"/>
    <property type="evidence" value="ECO:0007669"/>
    <property type="project" value="InterPro"/>
</dbReference>
<dbReference type="SUPFAM" id="SSF53697">
    <property type="entry name" value="SIS domain"/>
    <property type="match status" value="1"/>
</dbReference>
<dbReference type="Gene3D" id="1.10.8.1080">
    <property type="match status" value="1"/>
</dbReference>
<dbReference type="CDD" id="cd05007">
    <property type="entry name" value="SIS_Etherase"/>
    <property type="match status" value="1"/>
</dbReference>
<sequence>MKKIVNPSDRKKLSTEQQNINSHQIDKLPISEILHLINNEDQIIAQKINQALPQIGKAVNVAEEVIRSGGKIFYIGAGTSGRLGVLDSTEMPPTFSVPRKLFQGIIAGGREALVRSIEGAEDNPEDAITDLKKTGFKKSDFLLGIASSGATPYVISALEYAKNIGSKTAYLICNPEPLIPVKVDVLISIDVGAEIITGSTRMKSGTATKMVLNMISTTVMIRLGKVYGNLMVDLQVVNNKLLDRGSRIIEQLTGLNYDSSKEKLAEADGSVKTAVVMTLKKCTKNEAEEMIEDNDGLLRKIIGNK</sequence>
<dbReference type="EMBL" id="UINC01002008">
    <property type="protein sequence ID" value="SUZ91827.1"/>
    <property type="molecule type" value="Genomic_DNA"/>
</dbReference>
<feature type="region of interest" description="Disordered" evidence="3">
    <location>
        <begin position="1"/>
        <end position="20"/>
    </location>
</feature>
<accession>A0A381RPJ9</accession>
<dbReference type="InterPro" id="IPR001347">
    <property type="entry name" value="SIS_dom"/>
</dbReference>
<dbReference type="InterPro" id="IPR005488">
    <property type="entry name" value="Etherase_MurQ"/>
</dbReference>
<dbReference type="FunFam" id="3.40.50.10490:FF:000014">
    <property type="entry name" value="N-acetylmuramic acid 6-phosphate etherase"/>
    <property type="match status" value="1"/>
</dbReference>
<dbReference type="Gene3D" id="3.40.50.10490">
    <property type="entry name" value="Glucose-6-phosphate isomerase like protein, domain 1"/>
    <property type="match status" value="1"/>
</dbReference>
<gene>
    <name evidence="5" type="ORF">METZ01_LOCUS44681</name>
</gene>
<dbReference type="InterPro" id="IPR046348">
    <property type="entry name" value="SIS_dom_sf"/>
</dbReference>
<evidence type="ECO:0000259" key="4">
    <source>
        <dbReference type="PROSITE" id="PS51464"/>
    </source>
</evidence>
<dbReference type="PANTHER" id="PTHR10088:SF4">
    <property type="entry name" value="GLUCOKINASE REGULATORY PROTEIN"/>
    <property type="match status" value="1"/>
</dbReference>
<dbReference type="GO" id="GO:0016803">
    <property type="term" value="F:ether hydrolase activity"/>
    <property type="evidence" value="ECO:0007669"/>
    <property type="project" value="TreeGrafter"/>
</dbReference>
<organism evidence="5">
    <name type="scientific">marine metagenome</name>
    <dbReference type="NCBI Taxonomy" id="408172"/>
    <lineage>
        <taxon>unclassified sequences</taxon>
        <taxon>metagenomes</taxon>
        <taxon>ecological metagenomes</taxon>
    </lineage>
</organism>
<dbReference type="HAMAP" id="MF_00068">
    <property type="entry name" value="MurQ"/>
    <property type="match status" value="1"/>
</dbReference>
<dbReference type="PANTHER" id="PTHR10088">
    <property type="entry name" value="GLUCOKINASE REGULATORY PROTEIN"/>
    <property type="match status" value="1"/>
</dbReference>
<feature type="domain" description="SIS" evidence="4">
    <location>
        <begin position="62"/>
        <end position="225"/>
    </location>
</feature>
<name>A0A381RPJ9_9ZZZZ</name>
<reference evidence="5" key="1">
    <citation type="submission" date="2018-05" db="EMBL/GenBank/DDBJ databases">
        <authorList>
            <person name="Lanie J.A."/>
            <person name="Ng W.-L."/>
            <person name="Kazmierczak K.M."/>
            <person name="Andrzejewski T.M."/>
            <person name="Davidsen T.M."/>
            <person name="Wayne K.J."/>
            <person name="Tettelin H."/>
            <person name="Glass J.I."/>
            <person name="Rusch D."/>
            <person name="Podicherti R."/>
            <person name="Tsui H.-C.T."/>
            <person name="Winkler M.E."/>
        </authorList>
    </citation>
    <scope>NUCLEOTIDE SEQUENCE</scope>
</reference>
<evidence type="ECO:0000256" key="2">
    <source>
        <dbReference type="ARBA" id="ARBA00023277"/>
    </source>
</evidence>
<evidence type="ECO:0000313" key="5">
    <source>
        <dbReference type="EMBL" id="SUZ91827.1"/>
    </source>
</evidence>
<keyword evidence="1" id="KW-0456">Lyase</keyword>
<dbReference type="AlphaFoldDB" id="A0A381RPJ9"/>
<protein>
    <recommendedName>
        <fullName evidence="4">SIS domain-containing protein</fullName>
    </recommendedName>
</protein>
<dbReference type="GO" id="GO:0016835">
    <property type="term" value="F:carbon-oxygen lyase activity"/>
    <property type="evidence" value="ECO:0007669"/>
    <property type="project" value="InterPro"/>
</dbReference>
<dbReference type="GO" id="GO:0097367">
    <property type="term" value="F:carbohydrate derivative binding"/>
    <property type="evidence" value="ECO:0007669"/>
    <property type="project" value="InterPro"/>
</dbReference>
<dbReference type="PROSITE" id="PS51464">
    <property type="entry name" value="SIS"/>
    <property type="match status" value="1"/>
</dbReference>
<dbReference type="PROSITE" id="PS01272">
    <property type="entry name" value="GCKR"/>
    <property type="match status" value="1"/>
</dbReference>
<dbReference type="GO" id="GO:0009254">
    <property type="term" value="P:peptidoglycan turnover"/>
    <property type="evidence" value="ECO:0007669"/>
    <property type="project" value="TreeGrafter"/>
</dbReference>
<evidence type="ECO:0000256" key="3">
    <source>
        <dbReference type="SAM" id="MobiDB-lite"/>
    </source>
</evidence>
<dbReference type="NCBIfam" id="NF003915">
    <property type="entry name" value="PRK05441.1"/>
    <property type="match status" value="1"/>
</dbReference>
<keyword evidence="2" id="KW-0119">Carbohydrate metabolism</keyword>
<dbReference type="NCBIfam" id="NF009222">
    <property type="entry name" value="PRK12570.1"/>
    <property type="match status" value="1"/>
</dbReference>
<evidence type="ECO:0000256" key="1">
    <source>
        <dbReference type="ARBA" id="ARBA00023239"/>
    </source>
</evidence>
<dbReference type="NCBIfam" id="TIGR00274">
    <property type="entry name" value="N-acetylmuramic acid 6-phosphate etherase"/>
    <property type="match status" value="1"/>
</dbReference>
<dbReference type="InterPro" id="IPR005486">
    <property type="entry name" value="Glucokinase_regulatory_CS"/>
</dbReference>
<dbReference type="InterPro" id="IPR040190">
    <property type="entry name" value="MURQ/GCKR"/>
</dbReference>
<proteinExistence type="inferred from homology"/>